<evidence type="ECO:0000256" key="7">
    <source>
        <dbReference type="ARBA" id="ARBA00022795"/>
    </source>
</evidence>
<feature type="transmembrane region" description="Helical" evidence="13">
    <location>
        <begin position="189"/>
        <end position="211"/>
    </location>
</feature>
<evidence type="ECO:0000256" key="3">
    <source>
        <dbReference type="ARBA" id="ARBA00021622"/>
    </source>
</evidence>
<dbReference type="PRINTS" id="PR00950">
    <property type="entry name" value="TYPE3IMSPROT"/>
</dbReference>
<keyword evidence="15" id="KW-0969">Cilium</keyword>
<dbReference type="PANTHER" id="PTHR30531:SF12">
    <property type="entry name" value="FLAGELLAR BIOSYNTHETIC PROTEIN FLHB"/>
    <property type="match status" value="1"/>
</dbReference>
<dbReference type="EMBL" id="JACZHT010000003">
    <property type="protein sequence ID" value="MBE1237046.1"/>
    <property type="molecule type" value="Genomic_DNA"/>
</dbReference>
<keyword evidence="10 13" id="KW-0472">Membrane</keyword>
<keyword evidence="4 13" id="KW-0813">Transport</keyword>
<feature type="transmembrane region" description="Helical" evidence="13">
    <location>
        <begin position="150"/>
        <end position="169"/>
    </location>
</feature>
<comment type="similarity">
    <text evidence="2 13">Belongs to the type III secretion exporter family.</text>
</comment>
<evidence type="ECO:0000256" key="1">
    <source>
        <dbReference type="ARBA" id="ARBA00004651"/>
    </source>
</evidence>
<dbReference type="InterPro" id="IPR006135">
    <property type="entry name" value="T3SS_substrate_exporter"/>
</dbReference>
<feature type="compositionally biased region" description="Gly residues" evidence="14">
    <location>
        <begin position="365"/>
        <end position="375"/>
    </location>
</feature>
<evidence type="ECO:0000256" key="10">
    <source>
        <dbReference type="ARBA" id="ARBA00023136"/>
    </source>
</evidence>
<dbReference type="Pfam" id="PF01312">
    <property type="entry name" value="Bac_export_2"/>
    <property type="match status" value="1"/>
</dbReference>
<reference evidence="15" key="1">
    <citation type="submission" date="2020-10" db="EMBL/GenBank/DDBJ databases">
        <title>Genome sequence of the unusual species of purple photosynthetic bacteria, Phaeovibrio sulfidiphilus DSM 23193, type strain.</title>
        <authorList>
            <person name="Kyndt J.A."/>
            <person name="Meyer T.E."/>
        </authorList>
    </citation>
    <scope>NUCLEOTIDE SEQUENCE</scope>
    <source>
        <strain evidence="15">DSM 23193</strain>
    </source>
</reference>
<evidence type="ECO:0000256" key="11">
    <source>
        <dbReference type="ARBA" id="ARBA00023225"/>
    </source>
</evidence>
<evidence type="ECO:0000256" key="2">
    <source>
        <dbReference type="ARBA" id="ARBA00010690"/>
    </source>
</evidence>
<dbReference type="Proteomes" id="UP000631034">
    <property type="component" value="Unassembled WGS sequence"/>
</dbReference>
<dbReference type="FunFam" id="3.40.1690.10:FF:000001">
    <property type="entry name" value="Flagellar biosynthetic protein FlhB"/>
    <property type="match status" value="1"/>
</dbReference>
<name>A0A8J6YP83_9PROT</name>
<dbReference type="GO" id="GO:0009306">
    <property type="term" value="P:protein secretion"/>
    <property type="evidence" value="ECO:0007669"/>
    <property type="project" value="InterPro"/>
</dbReference>
<keyword evidence="9 13" id="KW-1133">Transmembrane helix</keyword>
<evidence type="ECO:0000256" key="8">
    <source>
        <dbReference type="ARBA" id="ARBA00022927"/>
    </source>
</evidence>
<keyword evidence="11 13" id="KW-1006">Bacterial flagellum protein export</keyword>
<keyword evidence="5 13" id="KW-1003">Cell membrane</keyword>
<sequence>MAEEDRDSKTEEPTEKKLSQAREEGQVAQSQEIKSFFMFLAALLVVAAFAPWITRELSRVLRFFLENAASLPLSPYNLRYLSLETFNKVTLLLFMPFLIFMVVGVLGSIVQFGFIWAPKSLAPKMNKISPIAGAKRLFSKRSIVEGLKSILKLFLVSGAIFVLVGPHFSNPEVFMGRDVAYTMSDLYDLLVLLLIATCIIVGVIAIMDFLFQKYQFTQDQRMTKQEVRDEHKNMEGDPHVKARIRSLRMQRARQRMMAAVPEASVVVTNPTHYAVALKYEADSMAAPVLVAKGTDLIARKIRSLAEENGVPVVENPPLARALFASVELNQEVPPEHYKAVAEVIGYVMRLGRRRKPAAADMRPPGGDGAGDGGLV</sequence>
<dbReference type="RefSeq" id="WP_192534056.1">
    <property type="nucleotide sequence ID" value="NZ_JACZHT010000003.1"/>
</dbReference>
<dbReference type="AlphaFoldDB" id="A0A8J6YP83"/>
<accession>A0A8J6YP83</accession>
<dbReference type="Gene3D" id="3.40.1690.10">
    <property type="entry name" value="secretion proteins EscU"/>
    <property type="match status" value="1"/>
</dbReference>
<evidence type="ECO:0000256" key="14">
    <source>
        <dbReference type="SAM" id="MobiDB-lite"/>
    </source>
</evidence>
<comment type="caution">
    <text evidence="15">The sequence shown here is derived from an EMBL/GenBank/DDBJ whole genome shotgun (WGS) entry which is preliminary data.</text>
</comment>
<dbReference type="GO" id="GO:0044780">
    <property type="term" value="P:bacterial-type flagellum assembly"/>
    <property type="evidence" value="ECO:0007669"/>
    <property type="project" value="InterPro"/>
</dbReference>
<feature type="transmembrane region" description="Helical" evidence="13">
    <location>
        <begin position="36"/>
        <end position="54"/>
    </location>
</feature>
<dbReference type="GO" id="GO:0005886">
    <property type="term" value="C:plasma membrane"/>
    <property type="evidence" value="ECO:0007669"/>
    <property type="project" value="UniProtKB-SubCell"/>
</dbReference>
<keyword evidence="7 13" id="KW-1005">Bacterial flagellum biogenesis</keyword>
<comment type="function">
    <text evidence="12 13">Required for formation of the rod structure in the basal body of the flagellar apparatus. Together with FliI and FliH, may constitute the export apparatus of flagellin.</text>
</comment>
<keyword evidence="6 13" id="KW-0812">Transmembrane</keyword>
<dbReference type="SUPFAM" id="SSF160544">
    <property type="entry name" value="EscU C-terminal domain-like"/>
    <property type="match status" value="1"/>
</dbReference>
<evidence type="ECO:0000313" key="16">
    <source>
        <dbReference type="Proteomes" id="UP000631034"/>
    </source>
</evidence>
<gene>
    <name evidence="13 15" type="primary">flhB</name>
    <name evidence="15" type="ORF">IHV25_05230</name>
</gene>
<evidence type="ECO:0000256" key="12">
    <source>
        <dbReference type="ARBA" id="ARBA00025078"/>
    </source>
</evidence>
<dbReference type="InterPro" id="IPR029025">
    <property type="entry name" value="T3SS_substrate_exporter_C"/>
</dbReference>
<feature type="region of interest" description="Disordered" evidence="14">
    <location>
        <begin position="355"/>
        <end position="375"/>
    </location>
</feature>
<evidence type="ECO:0000313" key="15">
    <source>
        <dbReference type="EMBL" id="MBE1237046.1"/>
    </source>
</evidence>
<evidence type="ECO:0000256" key="9">
    <source>
        <dbReference type="ARBA" id="ARBA00022989"/>
    </source>
</evidence>
<evidence type="ECO:0000256" key="4">
    <source>
        <dbReference type="ARBA" id="ARBA00022448"/>
    </source>
</evidence>
<keyword evidence="15" id="KW-0966">Cell projection</keyword>
<protein>
    <recommendedName>
        <fullName evidence="3 13">Flagellar biosynthetic protein FlhB</fullName>
    </recommendedName>
</protein>
<dbReference type="InterPro" id="IPR006136">
    <property type="entry name" value="FlhB"/>
</dbReference>
<feature type="transmembrane region" description="Helical" evidence="13">
    <location>
        <begin position="91"/>
        <end position="117"/>
    </location>
</feature>
<dbReference type="PANTHER" id="PTHR30531">
    <property type="entry name" value="FLAGELLAR BIOSYNTHETIC PROTEIN FLHB"/>
    <property type="match status" value="1"/>
</dbReference>
<feature type="region of interest" description="Disordered" evidence="14">
    <location>
        <begin position="1"/>
        <end position="23"/>
    </location>
</feature>
<comment type="subcellular location">
    <subcellularLocation>
        <location evidence="1">Cell membrane</location>
        <topology evidence="1">Multi-pass membrane protein</topology>
    </subcellularLocation>
</comment>
<evidence type="ECO:0000256" key="5">
    <source>
        <dbReference type="ARBA" id="ARBA00022475"/>
    </source>
</evidence>
<evidence type="ECO:0000256" key="13">
    <source>
        <dbReference type="RuleBase" id="RU364091"/>
    </source>
</evidence>
<proteinExistence type="inferred from homology"/>
<organism evidence="15 16">
    <name type="scientific">Phaeovibrio sulfidiphilus</name>
    <dbReference type="NCBI Taxonomy" id="1220600"/>
    <lineage>
        <taxon>Bacteria</taxon>
        <taxon>Pseudomonadati</taxon>
        <taxon>Pseudomonadota</taxon>
        <taxon>Alphaproteobacteria</taxon>
        <taxon>Rhodospirillales</taxon>
        <taxon>Rhodospirillaceae</taxon>
        <taxon>Phaeovibrio</taxon>
    </lineage>
</organism>
<keyword evidence="16" id="KW-1185">Reference proteome</keyword>
<keyword evidence="15" id="KW-0282">Flagellum</keyword>
<keyword evidence="8 13" id="KW-0653">Protein transport</keyword>
<evidence type="ECO:0000256" key="6">
    <source>
        <dbReference type="ARBA" id="ARBA00022692"/>
    </source>
</evidence>
<dbReference type="NCBIfam" id="TIGR00328">
    <property type="entry name" value="flhB"/>
    <property type="match status" value="1"/>
</dbReference>
<dbReference type="Gene3D" id="6.10.250.2080">
    <property type="match status" value="1"/>
</dbReference>